<keyword evidence="2" id="KW-1185">Reference proteome</keyword>
<evidence type="ECO:0000313" key="2">
    <source>
        <dbReference type="Proteomes" id="UP001244297"/>
    </source>
</evidence>
<evidence type="ECO:0000313" key="1">
    <source>
        <dbReference type="EMBL" id="MDN3572380.1"/>
    </source>
</evidence>
<protein>
    <submittedName>
        <fullName evidence="1">Uncharacterized protein</fullName>
    </submittedName>
</protein>
<name>A0ABT8AS20_9HYPH</name>
<organism evidence="1 2">
    <name type="scientific">Methylobacterium longum</name>
    <dbReference type="NCBI Taxonomy" id="767694"/>
    <lineage>
        <taxon>Bacteria</taxon>
        <taxon>Pseudomonadati</taxon>
        <taxon>Pseudomonadota</taxon>
        <taxon>Alphaproteobacteria</taxon>
        <taxon>Hyphomicrobiales</taxon>
        <taxon>Methylobacteriaceae</taxon>
        <taxon>Methylobacterium</taxon>
    </lineage>
</organism>
<dbReference type="Proteomes" id="UP001244297">
    <property type="component" value="Unassembled WGS sequence"/>
</dbReference>
<reference evidence="2" key="1">
    <citation type="journal article" date="2019" name="Int. J. Syst. Evol. Microbiol.">
        <title>The Global Catalogue of Microorganisms (GCM) 10K type strain sequencing project: providing services to taxonomists for standard genome sequencing and annotation.</title>
        <authorList>
            <consortium name="The Broad Institute Genomics Platform"/>
            <consortium name="The Broad Institute Genome Sequencing Center for Infectious Disease"/>
            <person name="Wu L."/>
            <person name="Ma J."/>
        </authorList>
    </citation>
    <scope>NUCLEOTIDE SEQUENCE [LARGE SCALE GENOMIC DNA]</scope>
    <source>
        <strain evidence="2">CECT 7806</strain>
    </source>
</reference>
<accession>A0ABT8AS20</accession>
<comment type="caution">
    <text evidence="1">The sequence shown here is derived from an EMBL/GenBank/DDBJ whole genome shotgun (WGS) entry which is preliminary data.</text>
</comment>
<proteinExistence type="predicted"/>
<dbReference type="RefSeq" id="WP_238285061.1">
    <property type="nucleotide sequence ID" value="NZ_BPQS01000002.1"/>
</dbReference>
<dbReference type="EMBL" id="JAUFPT010000058">
    <property type="protein sequence ID" value="MDN3572380.1"/>
    <property type="molecule type" value="Genomic_DNA"/>
</dbReference>
<gene>
    <name evidence="1" type="ORF">QWZ18_17330</name>
</gene>
<sequence length="97" mass="11383">MLVMAARLSTNPEIQAIIARNAFTVTASVPMVLDLNRRYEDYRHRLANQWCEDHATDRWRRRICELRGNAVLDRVIFEFEDAADAAVLHDWLKARGW</sequence>